<dbReference type="InterPro" id="IPR050334">
    <property type="entry name" value="Molybdenum_import_ModC"/>
</dbReference>
<organism evidence="4 5">
    <name type="scientific">Silvibacterium bohemicum</name>
    <dbReference type="NCBI Taxonomy" id="1577686"/>
    <lineage>
        <taxon>Bacteria</taxon>
        <taxon>Pseudomonadati</taxon>
        <taxon>Acidobacteriota</taxon>
        <taxon>Terriglobia</taxon>
        <taxon>Terriglobales</taxon>
        <taxon>Acidobacteriaceae</taxon>
        <taxon>Silvibacterium</taxon>
    </lineage>
</organism>
<name>A0A841JXD6_9BACT</name>
<dbReference type="Proteomes" id="UP000538666">
    <property type="component" value="Unassembled WGS sequence"/>
</dbReference>
<keyword evidence="2" id="KW-0067">ATP-binding</keyword>
<dbReference type="SMART" id="SM00382">
    <property type="entry name" value="AAA"/>
    <property type="match status" value="1"/>
</dbReference>
<dbReference type="InterPro" id="IPR003439">
    <property type="entry name" value="ABC_transporter-like_ATP-bd"/>
</dbReference>
<protein>
    <submittedName>
        <fullName evidence="4">ABC-type sulfate/molybdate transport systems ATPase subunit</fullName>
    </submittedName>
</protein>
<dbReference type="Gene3D" id="3.40.50.300">
    <property type="entry name" value="P-loop containing nucleotide triphosphate hydrolases"/>
    <property type="match status" value="1"/>
</dbReference>
<dbReference type="Pfam" id="PF00005">
    <property type="entry name" value="ABC_tran"/>
    <property type="match status" value="1"/>
</dbReference>
<dbReference type="GO" id="GO:0016887">
    <property type="term" value="F:ATP hydrolysis activity"/>
    <property type="evidence" value="ECO:0007669"/>
    <property type="project" value="InterPro"/>
</dbReference>
<dbReference type="InterPro" id="IPR017871">
    <property type="entry name" value="ABC_transporter-like_CS"/>
</dbReference>
<dbReference type="AlphaFoldDB" id="A0A841JXD6"/>
<comment type="caution">
    <text evidence="4">The sequence shown here is derived from an EMBL/GenBank/DDBJ whole genome shotgun (WGS) entry which is preliminary data.</text>
</comment>
<gene>
    <name evidence="4" type="ORF">HNQ77_004043</name>
</gene>
<dbReference type="PANTHER" id="PTHR43514:SF4">
    <property type="entry name" value="ABC TRANSPORTER I FAMILY MEMBER 10"/>
    <property type="match status" value="1"/>
</dbReference>
<evidence type="ECO:0000256" key="2">
    <source>
        <dbReference type="ARBA" id="ARBA00022840"/>
    </source>
</evidence>
<dbReference type="SUPFAM" id="SSF52540">
    <property type="entry name" value="P-loop containing nucleoside triphosphate hydrolases"/>
    <property type="match status" value="1"/>
</dbReference>
<dbReference type="GO" id="GO:0005524">
    <property type="term" value="F:ATP binding"/>
    <property type="evidence" value="ECO:0007669"/>
    <property type="project" value="UniProtKB-KW"/>
</dbReference>
<dbReference type="EMBL" id="JACHEK010000008">
    <property type="protein sequence ID" value="MBB6146073.1"/>
    <property type="molecule type" value="Genomic_DNA"/>
</dbReference>
<sequence length="246" mass="25997">MASDAAAELLDADILFRRAGFELRARFMLRAPWTVLFGPSGAGKTTLLRVIAGLAAAERGRLTLHGRVLTDTAKGIAVAPGTGAAQRRIGFVTQQAALFPHLTARANVAFGLTSLAPSARQARVAEMLRLFGAEALAERRPAALSGGERQRVALARAVAPEPELLLLDEPFAALDVTARVAMIEALRTSGVQVLYVSHDLADAWQTNANAIVLESGQVVAQGEARVVLADYRSQLLAQLGASTPSR</sequence>
<keyword evidence="1" id="KW-0547">Nucleotide-binding</keyword>
<evidence type="ECO:0000256" key="1">
    <source>
        <dbReference type="ARBA" id="ARBA00022741"/>
    </source>
</evidence>
<dbReference type="PROSITE" id="PS50893">
    <property type="entry name" value="ABC_TRANSPORTER_2"/>
    <property type="match status" value="1"/>
</dbReference>
<dbReference type="RefSeq" id="WP_050061052.1">
    <property type="nucleotide sequence ID" value="NZ_JACHEK010000008.1"/>
</dbReference>
<evidence type="ECO:0000313" key="4">
    <source>
        <dbReference type="EMBL" id="MBB6146073.1"/>
    </source>
</evidence>
<dbReference type="InterPro" id="IPR027417">
    <property type="entry name" value="P-loop_NTPase"/>
</dbReference>
<dbReference type="InterPro" id="IPR003593">
    <property type="entry name" value="AAA+_ATPase"/>
</dbReference>
<accession>A0A841JXD6</accession>
<dbReference type="OrthoDB" id="9802264at2"/>
<evidence type="ECO:0000259" key="3">
    <source>
        <dbReference type="PROSITE" id="PS50893"/>
    </source>
</evidence>
<dbReference type="PANTHER" id="PTHR43514">
    <property type="entry name" value="ABC TRANSPORTER I FAMILY MEMBER 10"/>
    <property type="match status" value="1"/>
</dbReference>
<keyword evidence="5" id="KW-1185">Reference proteome</keyword>
<dbReference type="PROSITE" id="PS00211">
    <property type="entry name" value="ABC_TRANSPORTER_1"/>
    <property type="match status" value="1"/>
</dbReference>
<evidence type="ECO:0000313" key="5">
    <source>
        <dbReference type="Proteomes" id="UP000538666"/>
    </source>
</evidence>
<proteinExistence type="predicted"/>
<reference evidence="4 5" key="1">
    <citation type="submission" date="2020-08" db="EMBL/GenBank/DDBJ databases">
        <title>Genomic Encyclopedia of Type Strains, Phase IV (KMG-IV): sequencing the most valuable type-strain genomes for metagenomic binning, comparative biology and taxonomic classification.</title>
        <authorList>
            <person name="Goeker M."/>
        </authorList>
    </citation>
    <scope>NUCLEOTIDE SEQUENCE [LARGE SCALE GENOMIC DNA]</scope>
    <source>
        <strain evidence="4 5">DSM 103733</strain>
    </source>
</reference>
<feature type="domain" description="ABC transporter" evidence="3">
    <location>
        <begin position="1"/>
        <end position="240"/>
    </location>
</feature>